<dbReference type="InterPro" id="IPR009019">
    <property type="entry name" value="KH_sf_prok-type"/>
</dbReference>
<feature type="domain" description="KH type-2" evidence="11">
    <location>
        <begin position="38"/>
        <end position="106"/>
    </location>
</feature>
<evidence type="ECO:0000259" key="11">
    <source>
        <dbReference type="PROSITE" id="PS50823"/>
    </source>
</evidence>
<evidence type="ECO:0000256" key="9">
    <source>
        <dbReference type="RuleBase" id="RU003624"/>
    </source>
</evidence>
<dbReference type="InterPro" id="IPR057258">
    <property type="entry name" value="Ribosomal_uS3"/>
</dbReference>
<comment type="function">
    <text evidence="6 8">Binds the lower part of the 30S subunit head. Binds mRNA in the 70S ribosome, positioning it for translation.</text>
</comment>
<keyword evidence="5 8" id="KW-0687">Ribonucleoprotein</keyword>
<dbReference type="InterPro" id="IPR015946">
    <property type="entry name" value="KH_dom-like_a/b"/>
</dbReference>
<dbReference type="PROSITE" id="PS00548">
    <property type="entry name" value="RIBOSOMAL_S3"/>
    <property type="match status" value="1"/>
</dbReference>
<dbReference type="InterPro" id="IPR001351">
    <property type="entry name" value="Ribosomal_uS3_C"/>
</dbReference>
<evidence type="ECO:0000256" key="8">
    <source>
        <dbReference type="HAMAP-Rule" id="MF_01309"/>
    </source>
</evidence>
<dbReference type="NCBIfam" id="TIGR01009">
    <property type="entry name" value="rpsC_bact"/>
    <property type="match status" value="1"/>
</dbReference>
<evidence type="ECO:0000256" key="10">
    <source>
        <dbReference type="SAM" id="MobiDB-lite"/>
    </source>
</evidence>
<dbReference type="Gene3D" id="3.30.1140.32">
    <property type="entry name" value="Ribosomal protein S3, C-terminal domain"/>
    <property type="match status" value="1"/>
</dbReference>
<keyword evidence="2 8" id="KW-0699">rRNA-binding</keyword>
<reference evidence="12 13" key="1">
    <citation type="submission" date="2019-06" db="EMBL/GenBank/DDBJ databases">
        <title>Spirosoma utsteinense sp. nov. isolated from Antarctic ice-free soils.</title>
        <authorList>
            <person name="Tahon G."/>
        </authorList>
    </citation>
    <scope>NUCLEOTIDE SEQUENCE [LARGE SCALE GENOMIC DNA]</scope>
    <source>
        <strain evidence="12 13">LMG 31447</strain>
    </source>
</reference>
<dbReference type="SUPFAM" id="SSF54814">
    <property type="entry name" value="Prokaryotic type KH domain (KH-domain type II)"/>
    <property type="match status" value="1"/>
</dbReference>
<accession>A0ABR6W1B2</accession>
<organism evidence="12 13">
    <name type="scientific">Spirosoma utsteinense</name>
    <dbReference type="NCBI Taxonomy" id="2585773"/>
    <lineage>
        <taxon>Bacteria</taxon>
        <taxon>Pseudomonadati</taxon>
        <taxon>Bacteroidota</taxon>
        <taxon>Cytophagia</taxon>
        <taxon>Cytophagales</taxon>
        <taxon>Cytophagaceae</taxon>
        <taxon>Spirosoma</taxon>
    </lineage>
</organism>
<dbReference type="Pfam" id="PF00189">
    <property type="entry name" value="Ribosomal_S3_C"/>
    <property type="match status" value="1"/>
</dbReference>
<keyword evidence="3 8" id="KW-0694">RNA-binding</keyword>
<dbReference type="HAMAP" id="MF_01309_B">
    <property type="entry name" value="Ribosomal_uS3_B"/>
    <property type="match status" value="1"/>
</dbReference>
<dbReference type="Pfam" id="PF07650">
    <property type="entry name" value="KH_2"/>
    <property type="match status" value="1"/>
</dbReference>
<dbReference type="GO" id="GO:0005840">
    <property type="term" value="C:ribosome"/>
    <property type="evidence" value="ECO:0007669"/>
    <property type="project" value="UniProtKB-KW"/>
</dbReference>
<evidence type="ECO:0000256" key="7">
    <source>
        <dbReference type="ARBA" id="ARBA00035257"/>
    </source>
</evidence>
<feature type="compositionally biased region" description="Basic and acidic residues" evidence="10">
    <location>
        <begin position="232"/>
        <end position="258"/>
    </location>
</feature>
<evidence type="ECO:0000256" key="5">
    <source>
        <dbReference type="ARBA" id="ARBA00023274"/>
    </source>
</evidence>
<evidence type="ECO:0000313" key="12">
    <source>
        <dbReference type="EMBL" id="MBC3790340.1"/>
    </source>
</evidence>
<comment type="similarity">
    <text evidence="1 8 9">Belongs to the universal ribosomal protein uS3 family.</text>
</comment>
<gene>
    <name evidence="8" type="primary">rpsC</name>
    <name evidence="12" type="ORF">FH603_827</name>
</gene>
<evidence type="ECO:0000256" key="1">
    <source>
        <dbReference type="ARBA" id="ARBA00010761"/>
    </source>
</evidence>
<dbReference type="CDD" id="cd02412">
    <property type="entry name" value="KH-II_30S_S3"/>
    <property type="match status" value="1"/>
</dbReference>
<dbReference type="Proteomes" id="UP000700732">
    <property type="component" value="Unassembled WGS sequence"/>
</dbReference>
<dbReference type="PANTHER" id="PTHR11760">
    <property type="entry name" value="30S/40S RIBOSOMAL PROTEIN S3"/>
    <property type="match status" value="1"/>
</dbReference>
<name>A0ABR6W1B2_9BACT</name>
<evidence type="ECO:0000256" key="2">
    <source>
        <dbReference type="ARBA" id="ARBA00022730"/>
    </source>
</evidence>
<dbReference type="RefSeq" id="WP_186736185.1">
    <property type="nucleotide sequence ID" value="NZ_VFIA01000004.1"/>
</dbReference>
<evidence type="ECO:0000256" key="3">
    <source>
        <dbReference type="ARBA" id="ARBA00022884"/>
    </source>
</evidence>
<dbReference type="PROSITE" id="PS50823">
    <property type="entry name" value="KH_TYPE_2"/>
    <property type="match status" value="1"/>
</dbReference>
<dbReference type="InterPro" id="IPR005704">
    <property type="entry name" value="Ribosomal_uS3_bac-typ"/>
</dbReference>
<protein>
    <recommendedName>
        <fullName evidence="7 8">Small ribosomal subunit protein uS3</fullName>
    </recommendedName>
</protein>
<sequence>MGQKINPIGLRLGIVRGWESSWYGGKEFADKLVEDEKIRKYVAARIPKGAIARVVIERTLKRVTLTIHTARPGIVIGKGGGEVDKIKEELKKITGKDVQINIFEIKRPEIDAKLVGEAIAQQLQARISFRRAMKQAIQSAIRVGAQGIKVKVSGRLGGAEIARSEQYKEGRVPLHTLRADIDYALSEAQTVYGKIGIKVWIFKGEVYGKRDLSPAAMMTQAQAGERSAGPNDRGDRRGPRGDREGGDRGGRGGNDRGGNRGAGGGQGGNRGAGGGQGGNRGGAPGGNRGGAPGGNRGGGGAGPRR</sequence>
<evidence type="ECO:0000256" key="6">
    <source>
        <dbReference type="ARBA" id="ARBA00024998"/>
    </source>
</evidence>
<dbReference type="InterPro" id="IPR004044">
    <property type="entry name" value="KH_dom_type_2"/>
</dbReference>
<keyword evidence="13" id="KW-1185">Reference proteome</keyword>
<dbReference type="SUPFAM" id="SSF54821">
    <property type="entry name" value="Ribosomal protein S3 C-terminal domain"/>
    <property type="match status" value="1"/>
</dbReference>
<dbReference type="InterPro" id="IPR036419">
    <property type="entry name" value="Ribosomal_S3_C_sf"/>
</dbReference>
<dbReference type="InterPro" id="IPR018280">
    <property type="entry name" value="Ribosomal_uS3_CS"/>
</dbReference>
<evidence type="ECO:0000256" key="4">
    <source>
        <dbReference type="ARBA" id="ARBA00022980"/>
    </source>
</evidence>
<dbReference type="SMART" id="SM00322">
    <property type="entry name" value="KH"/>
    <property type="match status" value="1"/>
</dbReference>
<comment type="subunit">
    <text evidence="8">Part of the 30S ribosomal subunit. Forms a tight complex with proteins S10 and S14.</text>
</comment>
<dbReference type="InterPro" id="IPR004087">
    <property type="entry name" value="KH_dom"/>
</dbReference>
<evidence type="ECO:0000313" key="13">
    <source>
        <dbReference type="Proteomes" id="UP000700732"/>
    </source>
</evidence>
<proteinExistence type="inferred from homology"/>
<dbReference type="PANTHER" id="PTHR11760:SF19">
    <property type="entry name" value="SMALL RIBOSOMAL SUBUNIT PROTEIN US3C"/>
    <property type="match status" value="1"/>
</dbReference>
<feature type="compositionally biased region" description="Gly residues" evidence="10">
    <location>
        <begin position="259"/>
        <end position="305"/>
    </location>
</feature>
<comment type="caution">
    <text evidence="12">The sequence shown here is derived from an EMBL/GenBank/DDBJ whole genome shotgun (WGS) entry which is preliminary data.</text>
</comment>
<dbReference type="Gene3D" id="3.30.300.20">
    <property type="match status" value="1"/>
</dbReference>
<feature type="region of interest" description="Disordered" evidence="10">
    <location>
        <begin position="219"/>
        <end position="305"/>
    </location>
</feature>
<keyword evidence="4 8" id="KW-0689">Ribosomal protein</keyword>
<dbReference type="EMBL" id="VFIA01000004">
    <property type="protein sequence ID" value="MBC3790340.1"/>
    <property type="molecule type" value="Genomic_DNA"/>
</dbReference>